<evidence type="ECO:0000313" key="2">
    <source>
        <dbReference type="Proteomes" id="UP000033540"/>
    </source>
</evidence>
<reference evidence="1 2" key="1">
    <citation type="submission" date="2015-02" db="EMBL/GenBank/DDBJ databases">
        <title>Draft genome sequence of Aspergillus parasiticus SU-1.</title>
        <authorList>
            <person name="Yu J."/>
            <person name="Fedorova N."/>
            <person name="Yin Y."/>
            <person name="Losada L."/>
            <person name="Zafar N."/>
            <person name="Taujale R."/>
            <person name="Ehrlich K.C."/>
            <person name="Bhatnagar D."/>
            <person name="Cleveland T.E."/>
            <person name="Bennett J.W."/>
            <person name="Nierman W.C."/>
        </authorList>
    </citation>
    <scope>NUCLEOTIDE SEQUENCE [LARGE SCALE GENOMIC DNA]</scope>
    <source>
        <strain evidence="2">ATCC 56775 / NRRL 5862 / SRRC 143 / SU-1</strain>
    </source>
</reference>
<dbReference type="Proteomes" id="UP000033540">
    <property type="component" value="Unassembled WGS sequence"/>
</dbReference>
<organism evidence="1 2">
    <name type="scientific">Aspergillus parasiticus (strain ATCC 56775 / NRRL 5862 / SRRC 143 / SU-1)</name>
    <dbReference type="NCBI Taxonomy" id="1403190"/>
    <lineage>
        <taxon>Eukaryota</taxon>
        <taxon>Fungi</taxon>
        <taxon>Dikarya</taxon>
        <taxon>Ascomycota</taxon>
        <taxon>Pezizomycotina</taxon>
        <taxon>Eurotiomycetes</taxon>
        <taxon>Eurotiomycetidae</taxon>
        <taxon>Eurotiales</taxon>
        <taxon>Aspergillaceae</taxon>
        <taxon>Aspergillus</taxon>
        <taxon>Aspergillus subgen. Circumdati</taxon>
    </lineage>
</organism>
<dbReference type="PANTHER" id="PTHR38116">
    <property type="entry name" value="CHROMOSOME 7, WHOLE GENOME SHOTGUN SEQUENCE"/>
    <property type="match status" value="1"/>
</dbReference>
<dbReference type="Pfam" id="PF11905">
    <property type="entry name" value="DUF3425"/>
    <property type="match status" value="1"/>
</dbReference>
<dbReference type="OrthoDB" id="2245989at2759"/>
<sequence>MISTYQPANSTTPRIQLVSMAQLAEAKSREDDWTGTKDAAARRRAQTRLNTRAYRKRKALAKNVEALSAETGTLIKSGTLVECWDIKQQSISIVPASRIKKLYSARNPLLPDKPGKDQFNMVFPLCPDHLITLLQFNALRALAVNRNLISSILVTPLDCNEEVIHIIPYPTKPDLLPSTLLPTTLQQTVPHGDWIDLFPCPEGRDRLIRAAGTFDEDELWADCIGGLYEGFPDDEIERRGIIAWSPPWDITGFPEERDNYDLRIAGERWNRAPIVQGQEMLKEFERVQESPPVASLDLPDLKVTVKLTQQPEVPQVHRGFYDADFHISKLLPEQIDQAFVNVDTTLKDTGAKGWCQVYRINSYHIQLDQEAQDAMIRSFKKRMPDNHPVWTCMQIGRLGHDAMRVEIEVSAFDFEGAKEAGTGPG</sequence>
<dbReference type="EMBL" id="JZEE01000627">
    <property type="protein sequence ID" value="KJK62268.1"/>
    <property type="molecule type" value="Genomic_DNA"/>
</dbReference>
<dbReference type="Gene3D" id="3.30.1330.40">
    <property type="entry name" value="RutC-like"/>
    <property type="match status" value="1"/>
</dbReference>
<dbReference type="InterPro" id="IPR006175">
    <property type="entry name" value="YjgF/YER057c/UK114"/>
</dbReference>
<evidence type="ECO:0000313" key="1">
    <source>
        <dbReference type="EMBL" id="KJK62268.1"/>
    </source>
</evidence>
<name>A0A0F0I8F1_ASPPU</name>
<protein>
    <submittedName>
        <fullName evidence="1">Uncharacterized protein</fullName>
    </submittedName>
</protein>
<proteinExistence type="predicted"/>
<comment type="caution">
    <text evidence="1">The sequence shown here is derived from an EMBL/GenBank/DDBJ whole genome shotgun (WGS) entry which is preliminary data.</text>
</comment>
<accession>A0A0F0I8F1</accession>
<gene>
    <name evidence="1" type="ORF">P875_00095552</name>
</gene>
<dbReference type="PANTHER" id="PTHR38116:SF1">
    <property type="entry name" value="BZIP DOMAIN-CONTAINING PROTEIN"/>
    <property type="match status" value="1"/>
</dbReference>
<dbReference type="Pfam" id="PF01042">
    <property type="entry name" value="Ribonuc_L-PSP"/>
    <property type="match status" value="1"/>
</dbReference>
<dbReference type="SUPFAM" id="SSF55298">
    <property type="entry name" value="YjgF-like"/>
    <property type="match status" value="1"/>
</dbReference>
<dbReference type="STRING" id="1403190.A0A0F0I8F1"/>
<dbReference type="InterPro" id="IPR021833">
    <property type="entry name" value="DUF3425"/>
</dbReference>
<dbReference type="AlphaFoldDB" id="A0A0F0I8F1"/>
<dbReference type="InterPro" id="IPR035959">
    <property type="entry name" value="RutC-like_sf"/>
</dbReference>